<proteinExistence type="predicted"/>
<organism evidence="1 2">
    <name type="scientific">Aspergillus cavernicola</name>
    <dbReference type="NCBI Taxonomy" id="176166"/>
    <lineage>
        <taxon>Eukaryota</taxon>
        <taxon>Fungi</taxon>
        <taxon>Dikarya</taxon>
        <taxon>Ascomycota</taxon>
        <taxon>Pezizomycotina</taxon>
        <taxon>Eurotiomycetes</taxon>
        <taxon>Eurotiomycetidae</taxon>
        <taxon>Eurotiales</taxon>
        <taxon>Aspergillaceae</taxon>
        <taxon>Aspergillus</taxon>
        <taxon>Aspergillus subgen. Nidulantes</taxon>
    </lineage>
</organism>
<dbReference type="EMBL" id="JBFXLS010000024">
    <property type="protein sequence ID" value="KAL2827620.1"/>
    <property type="molecule type" value="Genomic_DNA"/>
</dbReference>
<dbReference type="Proteomes" id="UP001610335">
    <property type="component" value="Unassembled WGS sequence"/>
</dbReference>
<accession>A0ABR4IIM9</accession>
<protein>
    <submittedName>
        <fullName evidence="1">Uncharacterized protein</fullName>
    </submittedName>
</protein>
<gene>
    <name evidence="1" type="ORF">BDW59DRAFT_144079</name>
</gene>
<comment type="caution">
    <text evidence="1">The sequence shown here is derived from an EMBL/GenBank/DDBJ whole genome shotgun (WGS) entry which is preliminary data.</text>
</comment>
<sequence>MASYYPSGTEFRHTGCSAGQSKFLVTWTQPHSTASIIASQTTHITRGGSSISAEMCPALTVLVLSLCTRIHRPQRRIPGFLAQSIAAKALTLFRARQALLKLNSPYLILMSLRSENGEFQIRQGLPLCLLVLAADDDAERYTPAYSSSISRWCILPPNRLIRINPNNCTVPIVSRIGK</sequence>
<keyword evidence="2" id="KW-1185">Reference proteome</keyword>
<name>A0ABR4IIM9_9EURO</name>
<reference evidence="1 2" key="1">
    <citation type="submission" date="2024-07" db="EMBL/GenBank/DDBJ databases">
        <title>Section-level genome sequencing and comparative genomics of Aspergillus sections Usti and Cavernicolus.</title>
        <authorList>
            <consortium name="Lawrence Berkeley National Laboratory"/>
            <person name="Nybo J.L."/>
            <person name="Vesth T.C."/>
            <person name="Theobald S."/>
            <person name="Frisvad J.C."/>
            <person name="Larsen T.O."/>
            <person name="Kjaerboelling I."/>
            <person name="Rothschild-Mancinelli K."/>
            <person name="Lyhne E.K."/>
            <person name="Kogle M.E."/>
            <person name="Barry K."/>
            <person name="Clum A."/>
            <person name="Na H."/>
            <person name="Ledsgaard L."/>
            <person name="Lin J."/>
            <person name="Lipzen A."/>
            <person name="Kuo A."/>
            <person name="Riley R."/>
            <person name="Mondo S."/>
            <person name="LaButti K."/>
            <person name="Haridas S."/>
            <person name="Pangalinan J."/>
            <person name="Salamov A.A."/>
            <person name="Simmons B.A."/>
            <person name="Magnuson J.K."/>
            <person name="Chen J."/>
            <person name="Drula E."/>
            <person name="Henrissat B."/>
            <person name="Wiebenga A."/>
            <person name="Lubbers R.J."/>
            <person name="Gomes A.C."/>
            <person name="Makela M.R."/>
            <person name="Stajich J."/>
            <person name="Grigoriev I.V."/>
            <person name="Mortensen U.H."/>
            <person name="De vries R.P."/>
            <person name="Baker S.E."/>
            <person name="Andersen M.R."/>
        </authorList>
    </citation>
    <scope>NUCLEOTIDE SEQUENCE [LARGE SCALE GENOMIC DNA]</scope>
    <source>
        <strain evidence="1 2">CBS 600.67</strain>
    </source>
</reference>
<evidence type="ECO:0000313" key="2">
    <source>
        <dbReference type="Proteomes" id="UP001610335"/>
    </source>
</evidence>
<evidence type="ECO:0000313" key="1">
    <source>
        <dbReference type="EMBL" id="KAL2827620.1"/>
    </source>
</evidence>